<dbReference type="Pfam" id="PF01315">
    <property type="entry name" value="Ald_Xan_dh_C"/>
    <property type="match status" value="1"/>
</dbReference>
<dbReference type="InterPro" id="IPR016208">
    <property type="entry name" value="Ald_Oxase/xanthine_DH-like"/>
</dbReference>
<dbReference type="InterPro" id="IPR037165">
    <property type="entry name" value="AldOxase/xan_DH_Mopterin-bd_sf"/>
</dbReference>
<dbReference type="Gene3D" id="3.30.365.10">
    <property type="entry name" value="Aldehyde oxidase/xanthine dehydrogenase, molybdopterin binding domain"/>
    <property type="match status" value="4"/>
</dbReference>
<sequence length="803" mass="87619">MRKLPDVAGRSPASNPNAGAESGIDHLKGGRSAKHDSAHLHVTGRATYIDDRPEQADQLHAGFGLSTQASAEIVSIDLNDVRDSPGVVAVITADDIPGHKDIGPVFPGDMLLADGKVDYIGQPVFAVAATSHRQAREAATKARIEYRPLNKVLGIDTAMEQNSFVRPDHTMTKGDADTAIARAPKQLSGEMANGGQEHFYLEGQIASVIPLEDGQLHVYTSSQHPSEVQKLVAEVIGVPLNKVVADVRRMGGGFGGKETQAAAPACIAAVLAVKTGKSVKFRVERQQDMISTGKRHPFRHRYQVGFEQDGLLAGVDIEVAGDAGHSPDLTDAIVDRAMFHSDNAYYLNNARVKGYRCRTNTASNTAFRGFGGPQGMLVIERIMDDVARATGQDPLDVRLKNLYGIGERNITHYHQKVEHNVLHELIARLEQSSDYRQRRQAITAFNDNSPVLKKGLALTPVKFGISFTAKHLNQAGALVHVYTDGSIQINHGGTEMGQGLYTKVAQIVANEFGVSLDQVQVTSTRTDKVPNTSPTAASSGTDLNGKAAQDACQKIRDRLTRFAAEHYQVSEDKVVFDNNAVFIDGKPMPFSEFVQVAYLNRISMSSNGFYSTPEIHYDRKTASGRPFYYFACGASVSEVTVDTLTGEYKVERVDILHDVGRSLNPSIDRGQIEGGFIQGMGWMTTEELVWDDNGRLLSNNPATYKIPSIEDMPPVFNVELFEQANPEHTIYHSKAVGEPPFMLGMSVWAAIRDAVSSLSNYQVNPNINVPATAERVLKAINELKYYDVTNREHEGLGALENVD</sequence>
<feature type="compositionally biased region" description="Polar residues" evidence="4">
    <location>
        <begin position="525"/>
        <end position="542"/>
    </location>
</feature>
<evidence type="ECO:0000256" key="4">
    <source>
        <dbReference type="SAM" id="MobiDB-lite"/>
    </source>
</evidence>
<evidence type="ECO:0000256" key="2">
    <source>
        <dbReference type="ARBA" id="ARBA00022505"/>
    </source>
</evidence>
<keyword evidence="3 6" id="KW-0560">Oxidoreductase</keyword>
<dbReference type="Gene3D" id="3.90.1170.50">
    <property type="entry name" value="Aldehyde oxidase/xanthine dehydrogenase, a/b hammerhead"/>
    <property type="match status" value="1"/>
</dbReference>
<dbReference type="RefSeq" id="WP_262568295.1">
    <property type="nucleotide sequence ID" value="NZ_JAPFCC010000001.1"/>
</dbReference>
<dbReference type="InterPro" id="IPR036856">
    <property type="entry name" value="Ald_Oxase/Xan_DH_a/b_sf"/>
</dbReference>
<organism evidence="6 7">
    <name type="scientific">Endozoicomonas gorgoniicola</name>
    <dbReference type="NCBI Taxonomy" id="1234144"/>
    <lineage>
        <taxon>Bacteria</taxon>
        <taxon>Pseudomonadati</taxon>
        <taxon>Pseudomonadota</taxon>
        <taxon>Gammaproteobacteria</taxon>
        <taxon>Oceanospirillales</taxon>
        <taxon>Endozoicomonadaceae</taxon>
        <taxon>Endozoicomonas</taxon>
    </lineage>
</organism>
<dbReference type="Pfam" id="PF02738">
    <property type="entry name" value="MoCoBD_1"/>
    <property type="match status" value="1"/>
</dbReference>
<dbReference type="NCBIfam" id="TIGR02965">
    <property type="entry name" value="xanthine_xdhB"/>
    <property type="match status" value="1"/>
</dbReference>
<keyword evidence="7" id="KW-1185">Reference proteome</keyword>
<dbReference type="InterPro" id="IPR000674">
    <property type="entry name" value="Ald_Oxase/Xan_DH_a/b"/>
</dbReference>
<proteinExistence type="inferred from homology"/>
<dbReference type="SUPFAM" id="SSF54665">
    <property type="entry name" value="CO dehydrogenase molybdoprotein N-domain-like"/>
    <property type="match status" value="1"/>
</dbReference>
<comment type="caution">
    <text evidence="6">The sequence shown here is derived from an EMBL/GenBank/DDBJ whole genome shotgun (WGS) entry which is preliminary data.</text>
</comment>
<dbReference type="PANTHER" id="PTHR11908:SF132">
    <property type="entry name" value="ALDEHYDE OXIDASE 1-RELATED"/>
    <property type="match status" value="1"/>
</dbReference>
<dbReference type="EMBL" id="JAPFCC010000001">
    <property type="protein sequence ID" value="MCW7553469.1"/>
    <property type="molecule type" value="Genomic_DNA"/>
</dbReference>
<feature type="domain" description="Aldehyde oxidase/xanthine dehydrogenase a/b hammerhead" evidence="5">
    <location>
        <begin position="43"/>
        <end position="150"/>
    </location>
</feature>
<dbReference type="GO" id="GO:0004854">
    <property type="term" value="F:xanthine dehydrogenase activity"/>
    <property type="evidence" value="ECO:0007669"/>
    <property type="project" value="UniProtKB-EC"/>
</dbReference>
<feature type="region of interest" description="Disordered" evidence="4">
    <location>
        <begin position="1"/>
        <end position="36"/>
    </location>
</feature>
<feature type="compositionally biased region" description="Basic and acidic residues" evidence="4">
    <location>
        <begin position="23"/>
        <end position="36"/>
    </location>
</feature>
<dbReference type="InterPro" id="IPR046867">
    <property type="entry name" value="AldOxase/xan_DH_MoCoBD2"/>
</dbReference>
<evidence type="ECO:0000313" key="7">
    <source>
        <dbReference type="Proteomes" id="UP001209854"/>
    </source>
</evidence>
<name>A0ABT3MWW0_9GAMM</name>
<dbReference type="SUPFAM" id="SSF56003">
    <property type="entry name" value="Molybdenum cofactor-binding domain"/>
    <property type="match status" value="1"/>
</dbReference>
<evidence type="ECO:0000313" key="6">
    <source>
        <dbReference type="EMBL" id="MCW7553469.1"/>
    </source>
</evidence>
<evidence type="ECO:0000259" key="5">
    <source>
        <dbReference type="SMART" id="SM01008"/>
    </source>
</evidence>
<accession>A0ABT3MWW0</accession>
<dbReference type="EC" id="1.17.1.4" evidence="6"/>
<dbReference type="Pfam" id="PF20256">
    <property type="entry name" value="MoCoBD_2"/>
    <property type="match status" value="1"/>
</dbReference>
<dbReference type="InterPro" id="IPR008274">
    <property type="entry name" value="AldOxase/xan_DH_MoCoBD1"/>
</dbReference>
<dbReference type="InterPro" id="IPR014309">
    <property type="entry name" value="Xanthine_DH_Mopterin-bd_su"/>
</dbReference>
<gene>
    <name evidence="6" type="primary">xdhB</name>
    <name evidence="6" type="ORF">NX722_12645</name>
</gene>
<feature type="region of interest" description="Disordered" evidence="4">
    <location>
        <begin position="525"/>
        <end position="545"/>
    </location>
</feature>
<reference evidence="6 7" key="1">
    <citation type="submission" date="2022-10" db="EMBL/GenBank/DDBJ databases">
        <title>High-quality genome sequences of two octocoral-associated bacteria, Endozoicomonas euniceicola EF212 and Endozoicomonas gorgoniicola PS125.</title>
        <authorList>
            <person name="Chiou Y.-J."/>
            <person name="Chen Y.-H."/>
        </authorList>
    </citation>
    <scope>NUCLEOTIDE SEQUENCE [LARGE SCALE GENOMIC DNA]</scope>
    <source>
        <strain evidence="6 7">PS125</strain>
    </source>
</reference>
<dbReference type="Proteomes" id="UP001209854">
    <property type="component" value="Unassembled WGS sequence"/>
</dbReference>
<protein>
    <submittedName>
        <fullName evidence="6">Xanthine dehydrogenase molybdopterin binding subunit</fullName>
        <ecNumber evidence="6">1.17.1.4</ecNumber>
    </submittedName>
</protein>
<dbReference type="SMART" id="SM01008">
    <property type="entry name" value="Ald_Xan_dh_C"/>
    <property type="match status" value="1"/>
</dbReference>
<evidence type="ECO:0000256" key="3">
    <source>
        <dbReference type="ARBA" id="ARBA00023002"/>
    </source>
</evidence>
<comment type="similarity">
    <text evidence="1">Belongs to the xanthine dehydrogenase family.</text>
</comment>
<dbReference type="PANTHER" id="PTHR11908">
    <property type="entry name" value="XANTHINE DEHYDROGENASE"/>
    <property type="match status" value="1"/>
</dbReference>
<evidence type="ECO:0000256" key="1">
    <source>
        <dbReference type="ARBA" id="ARBA00006849"/>
    </source>
</evidence>
<keyword evidence="2" id="KW-0500">Molybdenum</keyword>